<reference evidence="1 2" key="1">
    <citation type="submission" date="2016-02" db="EMBL/GenBank/DDBJ databases">
        <title>Genome analysis of coral dinoflagellate symbionts highlights evolutionary adaptations to a symbiotic lifestyle.</title>
        <authorList>
            <person name="Aranda M."/>
            <person name="Li Y."/>
            <person name="Liew Y.J."/>
            <person name="Baumgarten S."/>
            <person name="Simakov O."/>
            <person name="Wilson M."/>
            <person name="Piel J."/>
            <person name="Ashoor H."/>
            <person name="Bougouffa S."/>
            <person name="Bajic V.B."/>
            <person name="Ryu T."/>
            <person name="Ravasi T."/>
            <person name="Bayer T."/>
            <person name="Micklem G."/>
            <person name="Kim H."/>
            <person name="Bhak J."/>
            <person name="Lajeunesse T.C."/>
            <person name="Voolstra C.R."/>
        </authorList>
    </citation>
    <scope>NUCLEOTIDE SEQUENCE [LARGE SCALE GENOMIC DNA]</scope>
    <source>
        <strain evidence="1 2">CCMP2467</strain>
    </source>
</reference>
<dbReference type="Proteomes" id="UP000186817">
    <property type="component" value="Unassembled WGS sequence"/>
</dbReference>
<gene>
    <name evidence="1" type="ORF">AK812_SmicGene2637</name>
</gene>
<protein>
    <submittedName>
        <fullName evidence="1">Uncharacterized protein</fullName>
    </submittedName>
</protein>
<comment type="caution">
    <text evidence="1">The sequence shown here is derived from an EMBL/GenBank/DDBJ whole genome shotgun (WGS) entry which is preliminary data.</text>
</comment>
<sequence length="284" mass="30265">MCAADALEGGTGSFASAFQADVADAAADKGEAVQQPLQELVIFQDLSSSKRYDMNTTSSDLPTYATIQALQVDLAERPETAYRNGLFKAGSMAVPGRKRCAEELCKDILGEGEAVQQPSQELVVASLWDIKERCGEGERNPSLKGLGLGSATARKANFEVRRQTRNAGARHFGTSMRPSIVSSETASQRNITEAAYFSLAQNDMFVSGYGSELGKRGFASEHLYPTKKELRCLDAIAVHGTSVLGGDTSAAKGVGVSLPGASCFPEWPPKIGELEAAKLWCSET</sequence>
<evidence type="ECO:0000313" key="1">
    <source>
        <dbReference type="EMBL" id="OLQ13338.1"/>
    </source>
</evidence>
<evidence type="ECO:0000313" key="2">
    <source>
        <dbReference type="Proteomes" id="UP000186817"/>
    </source>
</evidence>
<organism evidence="1 2">
    <name type="scientific">Symbiodinium microadriaticum</name>
    <name type="common">Dinoflagellate</name>
    <name type="synonym">Zooxanthella microadriatica</name>
    <dbReference type="NCBI Taxonomy" id="2951"/>
    <lineage>
        <taxon>Eukaryota</taxon>
        <taxon>Sar</taxon>
        <taxon>Alveolata</taxon>
        <taxon>Dinophyceae</taxon>
        <taxon>Suessiales</taxon>
        <taxon>Symbiodiniaceae</taxon>
        <taxon>Symbiodinium</taxon>
    </lineage>
</organism>
<dbReference type="OrthoDB" id="10281617at2759"/>
<accession>A0A1Q9F0W2</accession>
<dbReference type="EMBL" id="LSRX01000029">
    <property type="protein sequence ID" value="OLQ13338.1"/>
    <property type="molecule type" value="Genomic_DNA"/>
</dbReference>
<keyword evidence="2" id="KW-1185">Reference proteome</keyword>
<proteinExistence type="predicted"/>
<name>A0A1Q9F0W2_SYMMI</name>
<dbReference type="AlphaFoldDB" id="A0A1Q9F0W2"/>